<evidence type="ECO:0000256" key="5">
    <source>
        <dbReference type="ARBA" id="ARBA00023002"/>
    </source>
</evidence>
<feature type="domain" description="NADH:flavin oxidoreductase/NADH oxidase N-terminal" evidence="6">
    <location>
        <begin position="6"/>
        <end position="283"/>
    </location>
</feature>
<dbReference type="PANTHER" id="PTHR43303">
    <property type="entry name" value="NADPH DEHYDROGENASE C23G7.10C-RELATED"/>
    <property type="match status" value="1"/>
</dbReference>
<evidence type="ECO:0000313" key="7">
    <source>
        <dbReference type="EMBL" id="KAF8913096.1"/>
    </source>
</evidence>
<keyword evidence="5" id="KW-0560">Oxidoreductase</keyword>
<keyword evidence="8" id="KW-1185">Reference proteome</keyword>
<dbReference type="InterPro" id="IPR001155">
    <property type="entry name" value="OxRdtase_FMN_N"/>
</dbReference>
<protein>
    <recommendedName>
        <fullName evidence="6">NADH:flavin oxidoreductase/NADH oxidase N-terminal domain-containing protein</fullName>
    </recommendedName>
</protein>
<evidence type="ECO:0000259" key="6">
    <source>
        <dbReference type="Pfam" id="PF00724"/>
    </source>
</evidence>
<dbReference type="EMBL" id="JADNYJ010000002">
    <property type="protein sequence ID" value="KAF8913096.1"/>
    <property type="molecule type" value="Genomic_DNA"/>
</dbReference>
<keyword evidence="2" id="KW-0285">Flavoprotein</keyword>
<evidence type="ECO:0000313" key="8">
    <source>
        <dbReference type="Proteomes" id="UP000724874"/>
    </source>
</evidence>
<comment type="caution">
    <text evidence="7">The sequence shown here is derived from an EMBL/GenBank/DDBJ whole genome shotgun (WGS) entry which is preliminary data.</text>
</comment>
<name>A0A9P5NYR9_GYMJU</name>
<gene>
    <name evidence="7" type="ORF">CPB84DRAFT_1760333</name>
</gene>
<dbReference type="OrthoDB" id="72788at2759"/>
<dbReference type="PANTHER" id="PTHR43303:SF4">
    <property type="entry name" value="NADPH DEHYDROGENASE C23G7.10C-RELATED"/>
    <property type="match status" value="1"/>
</dbReference>
<dbReference type="GO" id="GO:0010181">
    <property type="term" value="F:FMN binding"/>
    <property type="evidence" value="ECO:0007669"/>
    <property type="project" value="InterPro"/>
</dbReference>
<sequence length="297" mass="32944">MEATAVGLWTDSQIAPLKRIVDFSHAQGTKIGIQLAHAGRKASTHAPWVHARGGHGHSHVATEDENGWPSEVYGPSNIPFSDVYPDPKPLTEQDLLTVESAFLESIDRCKEAGFDFIELHGAHGYLLHSFLSPLSNTRTDEYGGQPLENRLRFFIRLALFVRISASDWAEGPEKDEQGIWKQWGIEQSTLLVGKLKELGVDLIDCSSGGLWAQQKIMVKPGYQVPFADALKKAHPDIVVGAVGLITEPFQAESYLQDGKADVVFLGRELLRNPHWALFAAQQLKVKVKAANQYERAW</sequence>
<dbReference type="GO" id="GO:0050661">
    <property type="term" value="F:NADP binding"/>
    <property type="evidence" value="ECO:0007669"/>
    <property type="project" value="InterPro"/>
</dbReference>
<evidence type="ECO:0000256" key="1">
    <source>
        <dbReference type="ARBA" id="ARBA00001917"/>
    </source>
</evidence>
<dbReference type="InterPro" id="IPR013785">
    <property type="entry name" value="Aldolase_TIM"/>
</dbReference>
<dbReference type="Gene3D" id="3.20.20.70">
    <property type="entry name" value="Aldolase class I"/>
    <property type="match status" value="1"/>
</dbReference>
<evidence type="ECO:0000256" key="4">
    <source>
        <dbReference type="ARBA" id="ARBA00022857"/>
    </source>
</evidence>
<evidence type="ECO:0000256" key="2">
    <source>
        <dbReference type="ARBA" id="ARBA00022630"/>
    </source>
</evidence>
<dbReference type="Proteomes" id="UP000724874">
    <property type="component" value="Unassembled WGS sequence"/>
</dbReference>
<evidence type="ECO:0000256" key="3">
    <source>
        <dbReference type="ARBA" id="ARBA00022643"/>
    </source>
</evidence>
<accession>A0A9P5NYR9</accession>
<comment type="cofactor">
    <cofactor evidence="1">
        <name>FMN</name>
        <dbReference type="ChEBI" id="CHEBI:58210"/>
    </cofactor>
</comment>
<dbReference type="Pfam" id="PF00724">
    <property type="entry name" value="Oxidored_FMN"/>
    <property type="match status" value="1"/>
</dbReference>
<dbReference type="AlphaFoldDB" id="A0A9P5NYR9"/>
<keyword evidence="4" id="KW-0521">NADP</keyword>
<dbReference type="InterPro" id="IPR044152">
    <property type="entry name" value="YqjM-like"/>
</dbReference>
<organism evidence="7 8">
    <name type="scientific">Gymnopilus junonius</name>
    <name type="common">Spectacular rustgill mushroom</name>
    <name type="synonym">Gymnopilus spectabilis subsp. junonius</name>
    <dbReference type="NCBI Taxonomy" id="109634"/>
    <lineage>
        <taxon>Eukaryota</taxon>
        <taxon>Fungi</taxon>
        <taxon>Dikarya</taxon>
        <taxon>Basidiomycota</taxon>
        <taxon>Agaricomycotina</taxon>
        <taxon>Agaricomycetes</taxon>
        <taxon>Agaricomycetidae</taxon>
        <taxon>Agaricales</taxon>
        <taxon>Agaricineae</taxon>
        <taxon>Hymenogastraceae</taxon>
        <taxon>Gymnopilus</taxon>
    </lineage>
</organism>
<reference evidence="7" key="1">
    <citation type="submission" date="2020-11" db="EMBL/GenBank/DDBJ databases">
        <authorList>
            <consortium name="DOE Joint Genome Institute"/>
            <person name="Ahrendt S."/>
            <person name="Riley R."/>
            <person name="Andreopoulos W."/>
            <person name="LaButti K."/>
            <person name="Pangilinan J."/>
            <person name="Ruiz-duenas F.J."/>
            <person name="Barrasa J.M."/>
            <person name="Sanchez-Garcia M."/>
            <person name="Camarero S."/>
            <person name="Miyauchi S."/>
            <person name="Serrano A."/>
            <person name="Linde D."/>
            <person name="Babiker R."/>
            <person name="Drula E."/>
            <person name="Ayuso-Fernandez I."/>
            <person name="Pacheco R."/>
            <person name="Padilla G."/>
            <person name="Ferreira P."/>
            <person name="Barriuso J."/>
            <person name="Kellner H."/>
            <person name="Castanera R."/>
            <person name="Alfaro M."/>
            <person name="Ramirez L."/>
            <person name="Pisabarro A.G."/>
            <person name="Kuo A."/>
            <person name="Tritt A."/>
            <person name="Lipzen A."/>
            <person name="He G."/>
            <person name="Yan M."/>
            <person name="Ng V."/>
            <person name="Cullen D."/>
            <person name="Martin F."/>
            <person name="Rosso M.-N."/>
            <person name="Henrissat B."/>
            <person name="Hibbett D."/>
            <person name="Martinez A.T."/>
            <person name="Grigoriev I.V."/>
        </authorList>
    </citation>
    <scope>NUCLEOTIDE SEQUENCE</scope>
    <source>
        <strain evidence="7">AH 44721</strain>
    </source>
</reference>
<proteinExistence type="predicted"/>
<dbReference type="GO" id="GO:0003959">
    <property type="term" value="F:NADPH dehydrogenase activity"/>
    <property type="evidence" value="ECO:0007669"/>
    <property type="project" value="InterPro"/>
</dbReference>
<keyword evidence="3" id="KW-0288">FMN</keyword>
<dbReference type="SUPFAM" id="SSF51395">
    <property type="entry name" value="FMN-linked oxidoreductases"/>
    <property type="match status" value="1"/>
</dbReference>